<keyword evidence="2 3" id="KW-0175">Coiled coil</keyword>
<evidence type="ECO:0000313" key="6">
    <source>
        <dbReference type="EMBL" id="GMM51399.1"/>
    </source>
</evidence>
<keyword evidence="1" id="KW-0653">Protein transport</keyword>
<sequence>MAVQYSSIYQGQDLLASKSNGSLPNNVKKLMDSIAIQAKPNDLACVKFENYTSYYLRQPQSGLTIIAVSGSQTPARLIYAFLKLVDSRTRSSEQLSSKDYKNVLESVSNDIDTQSDEIMQAQEELRNVKQIMTMNIDKLLERGERVDLLVNRTSQMSQSADIFNRQTTHLQRKMWIQNKLSIFLGMVLVGTGVVATIKIL</sequence>
<dbReference type="PRINTS" id="PR00219">
    <property type="entry name" value="SYNAPTOBREVN"/>
</dbReference>
<evidence type="ECO:0000259" key="5">
    <source>
        <dbReference type="PROSITE" id="PS50892"/>
    </source>
</evidence>
<evidence type="ECO:0000256" key="4">
    <source>
        <dbReference type="SAM" id="Phobius"/>
    </source>
</evidence>
<organism evidence="6 7">
    <name type="scientific">Starmerella bacillaris</name>
    <name type="common">Yeast</name>
    <name type="synonym">Candida zemplinina</name>
    <dbReference type="NCBI Taxonomy" id="1247836"/>
    <lineage>
        <taxon>Eukaryota</taxon>
        <taxon>Fungi</taxon>
        <taxon>Dikarya</taxon>
        <taxon>Ascomycota</taxon>
        <taxon>Saccharomycotina</taxon>
        <taxon>Dipodascomycetes</taxon>
        <taxon>Dipodascales</taxon>
        <taxon>Trichomonascaceae</taxon>
        <taxon>Starmerella</taxon>
    </lineage>
</organism>
<dbReference type="GO" id="GO:0016192">
    <property type="term" value="P:vesicle-mediated transport"/>
    <property type="evidence" value="ECO:0007669"/>
    <property type="project" value="InterPro"/>
</dbReference>
<dbReference type="SUPFAM" id="SSF58038">
    <property type="entry name" value="SNARE fusion complex"/>
    <property type="match status" value="1"/>
</dbReference>
<dbReference type="PROSITE" id="PS50892">
    <property type="entry name" value="V_SNARE"/>
    <property type="match status" value="1"/>
</dbReference>
<gene>
    <name evidence="6" type="ORF">DASB73_023570</name>
</gene>
<protein>
    <submittedName>
        <fullName evidence="6">Nyv1 protein</fullName>
    </submittedName>
</protein>
<feature type="domain" description="V-SNARE coiled-coil homology" evidence="5">
    <location>
        <begin position="117"/>
        <end position="177"/>
    </location>
</feature>
<keyword evidence="1" id="KW-0813">Transport</keyword>
<evidence type="ECO:0000256" key="1">
    <source>
        <dbReference type="ARBA" id="ARBA00022927"/>
    </source>
</evidence>
<dbReference type="GO" id="GO:0016020">
    <property type="term" value="C:membrane"/>
    <property type="evidence" value="ECO:0007669"/>
    <property type="project" value="InterPro"/>
</dbReference>
<dbReference type="Gene3D" id="1.20.5.110">
    <property type="match status" value="1"/>
</dbReference>
<comment type="caution">
    <text evidence="6">The sequence shown here is derived from an EMBL/GenBank/DDBJ whole genome shotgun (WGS) entry which is preliminary data.</text>
</comment>
<dbReference type="InterPro" id="IPR051097">
    <property type="entry name" value="Synaptobrevin-like_transport"/>
</dbReference>
<proteinExistence type="predicted"/>
<dbReference type="Proteomes" id="UP001362899">
    <property type="component" value="Unassembled WGS sequence"/>
</dbReference>
<keyword evidence="7" id="KW-1185">Reference proteome</keyword>
<name>A0AAV5RIK1_STABA</name>
<dbReference type="EMBL" id="BTGC01000005">
    <property type="protein sequence ID" value="GMM51399.1"/>
    <property type="molecule type" value="Genomic_DNA"/>
</dbReference>
<dbReference type="AlphaFoldDB" id="A0AAV5RIK1"/>
<dbReference type="Gene3D" id="3.30.450.50">
    <property type="entry name" value="Longin domain"/>
    <property type="match status" value="1"/>
</dbReference>
<dbReference type="GO" id="GO:0015031">
    <property type="term" value="P:protein transport"/>
    <property type="evidence" value="ECO:0007669"/>
    <property type="project" value="UniProtKB-KW"/>
</dbReference>
<evidence type="ECO:0000313" key="7">
    <source>
        <dbReference type="Proteomes" id="UP001362899"/>
    </source>
</evidence>
<dbReference type="InterPro" id="IPR042855">
    <property type="entry name" value="V_SNARE_CC"/>
</dbReference>
<dbReference type="PANTHER" id="PTHR21136:SF168">
    <property type="entry name" value="VESICLE-ASSOCIATED MEMBRANE PROTEIN 9"/>
    <property type="match status" value="1"/>
</dbReference>
<reference evidence="6 7" key="1">
    <citation type="journal article" date="2023" name="Elife">
        <title>Identification of key yeast species and microbe-microbe interactions impacting larval growth of Drosophila in the wild.</title>
        <authorList>
            <person name="Mure A."/>
            <person name="Sugiura Y."/>
            <person name="Maeda R."/>
            <person name="Honda K."/>
            <person name="Sakurai N."/>
            <person name="Takahashi Y."/>
            <person name="Watada M."/>
            <person name="Katoh T."/>
            <person name="Gotoh A."/>
            <person name="Gotoh Y."/>
            <person name="Taniguchi I."/>
            <person name="Nakamura K."/>
            <person name="Hayashi T."/>
            <person name="Katayama T."/>
            <person name="Uemura T."/>
            <person name="Hattori Y."/>
        </authorList>
    </citation>
    <scope>NUCLEOTIDE SEQUENCE [LARGE SCALE GENOMIC DNA]</scope>
    <source>
        <strain evidence="6 7">SB-73</strain>
    </source>
</reference>
<keyword evidence="4" id="KW-0812">Transmembrane</keyword>
<feature type="coiled-coil region" evidence="3">
    <location>
        <begin position="104"/>
        <end position="131"/>
    </location>
</feature>
<dbReference type="CDD" id="cd15843">
    <property type="entry name" value="R-SNARE"/>
    <property type="match status" value="1"/>
</dbReference>
<dbReference type="Pfam" id="PF00957">
    <property type="entry name" value="Synaptobrevin"/>
    <property type="match status" value="1"/>
</dbReference>
<dbReference type="PANTHER" id="PTHR21136">
    <property type="entry name" value="SNARE PROTEINS"/>
    <property type="match status" value="1"/>
</dbReference>
<keyword evidence="4" id="KW-0472">Membrane</keyword>
<dbReference type="InterPro" id="IPR001388">
    <property type="entry name" value="Synaptobrevin-like"/>
</dbReference>
<evidence type="ECO:0000256" key="2">
    <source>
        <dbReference type="PROSITE-ProRule" id="PRU00290"/>
    </source>
</evidence>
<evidence type="ECO:0000256" key="3">
    <source>
        <dbReference type="SAM" id="Coils"/>
    </source>
</evidence>
<keyword evidence="4" id="KW-1133">Transmembrane helix</keyword>
<accession>A0AAV5RIK1</accession>
<feature type="transmembrane region" description="Helical" evidence="4">
    <location>
        <begin position="180"/>
        <end position="199"/>
    </location>
</feature>